<feature type="signal peptide" evidence="1">
    <location>
        <begin position="1"/>
        <end position="16"/>
    </location>
</feature>
<proteinExistence type="predicted"/>
<protein>
    <recommendedName>
        <fullName evidence="4">Secreted protein</fullName>
    </recommendedName>
</protein>
<gene>
    <name evidence="2" type="ORF">B0T22DRAFT_471107</name>
</gene>
<keyword evidence="1" id="KW-0732">Signal</keyword>
<reference evidence="2" key="2">
    <citation type="submission" date="2023-06" db="EMBL/GenBank/DDBJ databases">
        <authorList>
            <consortium name="Lawrence Berkeley National Laboratory"/>
            <person name="Haridas S."/>
            <person name="Hensen N."/>
            <person name="Bonometti L."/>
            <person name="Westerberg I."/>
            <person name="Brannstrom I.O."/>
            <person name="Guillou S."/>
            <person name="Cros-Aarteil S."/>
            <person name="Calhoun S."/>
            <person name="Kuo A."/>
            <person name="Mondo S."/>
            <person name="Pangilinan J."/>
            <person name="Riley R."/>
            <person name="Labutti K."/>
            <person name="Andreopoulos B."/>
            <person name="Lipzen A."/>
            <person name="Chen C."/>
            <person name="Yanf M."/>
            <person name="Daum C."/>
            <person name="Ng V."/>
            <person name="Clum A."/>
            <person name="Steindorff A."/>
            <person name="Ohm R."/>
            <person name="Martin F."/>
            <person name="Silar P."/>
            <person name="Natvig D."/>
            <person name="Lalanne C."/>
            <person name="Gautier V."/>
            <person name="Ament-Velasquez S.L."/>
            <person name="Kruys A."/>
            <person name="Hutchinson M.I."/>
            <person name="Powell A.J."/>
            <person name="Barry K."/>
            <person name="Miller A.N."/>
            <person name="Grigoriev I.V."/>
            <person name="Debuchy R."/>
            <person name="Gladieux P."/>
            <person name="Thoren M.H."/>
            <person name="Johannesson H."/>
        </authorList>
    </citation>
    <scope>NUCLEOTIDE SEQUENCE</scope>
    <source>
        <strain evidence="2">CBS 314.62</strain>
    </source>
</reference>
<keyword evidence="3" id="KW-1185">Reference proteome</keyword>
<feature type="chain" id="PRO_5042108431" description="Secreted protein" evidence="1">
    <location>
        <begin position="17"/>
        <end position="94"/>
    </location>
</feature>
<comment type="caution">
    <text evidence="2">The sequence shown here is derived from an EMBL/GenBank/DDBJ whole genome shotgun (WGS) entry which is preliminary data.</text>
</comment>
<organism evidence="2 3">
    <name type="scientific">Podospora appendiculata</name>
    <dbReference type="NCBI Taxonomy" id="314037"/>
    <lineage>
        <taxon>Eukaryota</taxon>
        <taxon>Fungi</taxon>
        <taxon>Dikarya</taxon>
        <taxon>Ascomycota</taxon>
        <taxon>Pezizomycotina</taxon>
        <taxon>Sordariomycetes</taxon>
        <taxon>Sordariomycetidae</taxon>
        <taxon>Sordariales</taxon>
        <taxon>Podosporaceae</taxon>
        <taxon>Podospora</taxon>
    </lineage>
</organism>
<evidence type="ECO:0008006" key="4">
    <source>
        <dbReference type="Google" id="ProtNLM"/>
    </source>
</evidence>
<dbReference type="EMBL" id="JAULSO010000005">
    <property type="protein sequence ID" value="KAK3682445.1"/>
    <property type="molecule type" value="Genomic_DNA"/>
</dbReference>
<evidence type="ECO:0000313" key="3">
    <source>
        <dbReference type="Proteomes" id="UP001270362"/>
    </source>
</evidence>
<dbReference type="Proteomes" id="UP001270362">
    <property type="component" value="Unassembled WGS sequence"/>
</dbReference>
<evidence type="ECO:0000313" key="2">
    <source>
        <dbReference type="EMBL" id="KAK3682445.1"/>
    </source>
</evidence>
<reference evidence="2" key="1">
    <citation type="journal article" date="2023" name="Mol. Phylogenet. Evol.">
        <title>Genome-scale phylogeny and comparative genomics of the fungal order Sordariales.</title>
        <authorList>
            <person name="Hensen N."/>
            <person name="Bonometti L."/>
            <person name="Westerberg I."/>
            <person name="Brannstrom I.O."/>
            <person name="Guillou S."/>
            <person name="Cros-Aarteil S."/>
            <person name="Calhoun S."/>
            <person name="Haridas S."/>
            <person name="Kuo A."/>
            <person name="Mondo S."/>
            <person name="Pangilinan J."/>
            <person name="Riley R."/>
            <person name="LaButti K."/>
            <person name="Andreopoulos B."/>
            <person name="Lipzen A."/>
            <person name="Chen C."/>
            <person name="Yan M."/>
            <person name="Daum C."/>
            <person name="Ng V."/>
            <person name="Clum A."/>
            <person name="Steindorff A."/>
            <person name="Ohm R.A."/>
            <person name="Martin F."/>
            <person name="Silar P."/>
            <person name="Natvig D.O."/>
            <person name="Lalanne C."/>
            <person name="Gautier V."/>
            <person name="Ament-Velasquez S.L."/>
            <person name="Kruys A."/>
            <person name="Hutchinson M.I."/>
            <person name="Powell A.J."/>
            <person name="Barry K."/>
            <person name="Miller A.N."/>
            <person name="Grigoriev I.V."/>
            <person name="Debuchy R."/>
            <person name="Gladieux P."/>
            <person name="Hiltunen Thoren M."/>
            <person name="Johannesson H."/>
        </authorList>
    </citation>
    <scope>NUCLEOTIDE SEQUENCE</scope>
    <source>
        <strain evidence="2">CBS 314.62</strain>
    </source>
</reference>
<name>A0AAE0X126_9PEZI</name>
<evidence type="ECO:0000256" key="1">
    <source>
        <dbReference type="SAM" id="SignalP"/>
    </source>
</evidence>
<sequence>MLCLLILLTLSRKAVFVGYPCPSRHTSSWNAAGAGLGKSSDVCDKFEYPTLLSPARMREDVAVSANINHAAHAAQHREALTRLRQPGNTKCKSV</sequence>
<dbReference type="AlphaFoldDB" id="A0AAE0X126"/>
<accession>A0AAE0X126</accession>